<accession>A0ABN8SJW7</accession>
<feature type="non-terminal residue" evidence="2">
    <location>
        <position position="232"/>
    </location>
</feature>
<organism evidence="2 3">
    <name type="scientific">Porites evermanni</name>
    <dbReference type="NCBI Taxonomy" id="104178"/>
    <lineage>
        <taxon>Eukaryota</taxon>
        <taxon>Metazoa</taxon>
        <taxon>Cnidaria</taxon>
        <taxon>Anthozoa</taxon>
        <taxon>Hexacorallia</taxon>
        <taxon>Scleractinia</taxon>
        <taxon>Fungiina</taxon>
        <taxon>Poritidae</taxon>
        <taxon>Porites</taxon>
    </lineage>
</organism>
<reference evidence="2 3" key="1">
    <citation type="submission" date="2022-05" db="EMBL/GenBank/DDBJ databases">
        <authorList>
            <consortium name="Genoscope - CEA"/>
            <person name="William W."/>
        </authorList>
    </citation>
    <scope>NUCLEOTIDE SEQUENCE [LARGE SCALE GENOMIC DNA]</scope>
</reference>
<feature type="compositionally biased region" description="Basic and acidic residues" evidence="1">
    <location>
        <begin position="202"/>
        <end position="212"/>
    </location>
</feature>
<proteinExistence type="predicted"/>
<dbReference type="EMBL" id="CALNXI010002864">
    <property type="protein sequence ID" value="CAH3191184.1"/>
    <property type="molecule type" value="Genomic_DNA"/>
</dbReference>
<protein>
    <submittedName>
        <fullName evidence="2">Uncharacterized protein</fullName>
    </submittedName>
</protein>
<keyword evidence="3" id="KW-1185">Reference proteome</keyword>
<evidence type="ECO:0000256" key="1">
    <source>
        <dbReference type="SAM" id="MobiDB-lite"/>
    </source>
</evidence>
<dbReference type="Proteomes" id="UP001159427">
    <property type="component" value="Unassembled WGS sequence"/>
</dbReference>
<comment type="caution">
    <text evidence="2">The sequence shown here is derived from an EMBL/GenBank/DDBJ whole genome shotgun (WGS) entry which is preliminary data.</text>
</comment>
<name>A0ABN8SJW7_9CNID</name>
<feature type="region of interest" description="Disordered" evidence="1">
    <location>
        <begin position="202"/>
        <end position="232"/>
    </location>
</feature>
<sequence length="232" mass="25901">MAKIFDDDGTDGTLLVDCNIKITCPEMSISSTRTEVRRDCSAVDGKRSYPRKGQHRSLRALIPEVKQVWLADDSAGGGPTELLYNWYKLFCQEGKKCGYLIADSKARVVKTQDLADEAELVFGEGVRITTEGQRHLGAGWRESIELLAEIVKSQPHAAYAKGYKSKFAYFMLSGHEEKQNSSMYVMHLNSMCNQNESKESIFVEQTEEKEVPTKSYGRGNGIFPPPNPSPPP</sequence>
<feature type="compositionally biased region" description="Pro residues" evidence="1">
    <location>
        <begin position="223"/>
        <end position="232"/>
    </location>
</feature>
<evidence type="ECO:0000313" key="2">
    <source>
        <dbReference type="EMBL" id="CAH3191184.1"/>
    </source>
</evidence>
<evidence type="ECO:0000313" key="3">
    <source>
        <dbReference type="Proteomes" id="UP001159427"/>
    </source>
</evidence>
<gene>
    <name evidence="2" type="ORF">PEVE_00021398</name>
</gene>